<keyword evidence="2 6" id="KW-0808">Transferase</keyword>
<dbReference type="NCBIfam" id="TIGR03705">
    <property type="entry name" value="poly_P_kin"/>
    <property type="match status" value="1"/>
</dbReference>
<feature type="domain" description="Polyphosphate kinase N-terminal" evidence="9">
    <location>
        <begin position="7"/>
        <end position="110"/>
    </location>
</feature>
<keyword evidence="6" id="KW-0479">Metal-binding</keyword>
<comment type="cofactor">
    <cofactor evidence="6">
        <name>Mg(2+)</name>
        <dbReference type="ChEBI" id="CHEBI:18420"/>
    </cofactor>
</comment>
<evidence type="ECO:0000256" key="1">
    <source>
        <dbReference type="ARBA" id="ARBA00022553"/>
    </source>
</evidence>
<feature type="binding site" evidence="6">
    <location>
        <position position="405"/>
    </location>
    <ligand>
        <name>Mg(2+)</name>
        <dbReference type="ChEBI" id="CHEBI:18420"/>
    </ligand>
</feature>
<dbReference type="InterPro" id="IPR024953">
    <property type="entry name" value="PP_kinase_middle"/>
</dbReference>
<comment type="catalytic activity">
    <reaction evidence="6 7">
        <text>[phosphate](n) + ATP = [phosphate](n+1) + ADP</text>
        <dbReference type="Rhea" id="RHEA:19573"/>
        <dbReference type="Rhea" id="RHEA-COMP:9859"/>
        <dbReference type="Rhea" id="RHEA-COMP:14280"/>
        <dbReference type="ChEBI" id="CHEBI:16838"/>
        <dbReference type="ChEBI" id="CHEBI:30616"/>
        <dbReference type="ChEBI" id="CHEBI:456216"/>
        <dbReference type="EC" id="2.7.4.1"/>
    </reaction>
</comment>
<dbReference type="Pfam" id="PF13090">
    <property type="entry name" value="PP_kinase_C"/>
    <property type="match status" value="1"/>
</dbReference>
<feature type="domain" description="Polyphosphate kinase C-terminal" evidence="11">
    <location>
        <begin position="333"/>
        <end position="492"/>
    </location>
</feature>
<evidence type="ECO:0000313" key="12">
    <source>
        <dbReference type="EMBL" id="MBC5615936.1"/>
    </source>
</evidence>
<name>A0ABR7CJT8_9BACT</name>
<dbReference type="Pfam" id="PF17941">
    <property type="entry name" value="PP_kinase_C_1"/>
    <property type="match status" value="1"/>
</dbReference>
<feature type="active site" description="Phosphohistidine intermediate" evidence="6">
    <location>
        <position position="435"/>
    </location>
</feature>
<evidence type="ECO:0000256" key="7">
    <source>
        <dbReference type="RuleBase" id="RU003800"/>
    </source>
</evidence>
<proteinExistence type="inferred from homology"/>
<feature type="domain" description="Polyphosphate kinase middle" evidence="8">
    <location>
        <begin position="118"/>
        <end position="305"/>
    </location>
</feature>
<dbReference type="SUPFAM" id="SSF140356">
    <property type="entry name" value="PPK N-terminal domain-like"/>
    <property type="match status" value="1"/>
</dbReference>
<evidence type="ECO:0000256" key="2">
    <source>
        <dbReference type="ARBA" id="ARBA00022679"/>
    </source>
</evidence>
<dbReference type="PANTHER" id="PTHR30218">
    <property type="entry name" value="POLYPHOSPHATE KINASE"/>
    <property type="match status" value="1"/>
</dbReference>
<dbReference type="PANTHER" id="PTHR30218:SF0">
    <property type="entry name" value="POLYPHOSPHATE KINASE"/>
    <property type="match status" value="1"/>
</dbReference>
<keyword evidence="5 6" id="KW-0067">ATP-binding</keyword>
<dbReference type="EMBL" id="JACOOK010000001">
    <property type="protein sequence ID" value="MBC5615936.1"/>
    <property type="molecule type" value="Genomic_DNA"/>
</dbReference>
<feature type="domain" description="Polyphosphate kinase C-terminal" evidence="10">
    <location>
        <begin position="499"/>
        <end position="669"/>
    </location>
</feature>
<keyword evidence="4 6" id="KW-0418">Kinase</keyword>
<keyword evidence="13" id="KW-1185">Reference proteome</keyword>
<evidence type="ECO:0000256" key="4">
    <source>
        <dbReference type="ARBA" id="ARBA00022777"/>
    </source>
</evidence>
<keyword evidence="1 6" id="KW-0597">Phosphoprotein</keyword>
<feature type="binding site" evidence="6">
    <location>
        <position position="560"/>
    </location>
    <ligand>
        <name>ATP</name>
        <dbReference type="ChEBI" id="CHEBI:30616"/>
    </ligand>
</feature>
<keyword evidence="3 6" id="KW-0547">Nucleotide-binding</keyword>
<dbReference type="SUPFAM" id="SSF143724">
    <property type="entry name" value="PHP14-like"/>
    <property type="match status" value="1"/>
</dbReference>
<accession>A0ABR7CJT8</accession>
<evidence type="ECO:0000256" key="5">
    <source>
        <dbReference type="ARBA" id="ARBA00022840"/>
    </source>
</evidence>
<dbReference type="SUPFAM" id="SSF56024">
    <property type="entry name" value="Phospholipase D/nuclease"/>
    <property type="match status" value="2"/>
</dbReference>
<comment type="similarity">
    <text evidence="6 7">Belongs to the polyphosphate kinase 1 (PPK1) family.</text>
</comment>
<evidence type="ECO:0000259" key="11">
    <source>
        <dbReference type="Pfam" id="PF17941"/>
    </source>
</evidence>
<dbReference type="Gene3D" id="3.30.1840.10">
    <property type="entry name" value="Polyphosphate kinase middle domain"/>
    <property type="match status" value="1"/>
</dbReference>
<dbReference type="HAMAP" id="MF_00347">
    <property type="entry name" value="Polyphosphate_kinase"/>
    <property type="match status" value="1"/>
</dbReference>
<feature type="binding site" evidence="6">
    <location>
        <position position="588"/>
    </location>
    <ligand>
        <name>ATP</name>
        <dbReference type="ChEBI" id="CHEBI:30616"/>
    </ligand>
</feature>
<keyword evidence="6" id="KW-0460">Magnesium</keyword>
<dbReference type="InterPro" id="IPR025198">
    <property type="entry name" value="PPK_N_dom"/>
</dbReference>
<comment type="function">
    <text evidence="6 7">Catalyzes the reversible transfer of the terminal phosphate of ATP to form a long-chain polyphosphate (polyP).</text>
</comment>
<feature type="binding site" evidence="6">
    <location>
        <position position="375"/>
    </location>
    <ligand>
        <name>Mg(2+)</name>
        <dbReference type="ChEBI" id="CHEBI:18420"/>
    </ligand>
</feature>
<dbReference type="InterPro" id="IPR041108">
    <property type="entry name" value="PP_kinase_C_1"/>
</dbReference>
<comment type="PTM">
    <text evidence="6 7">An intermediate of this reaction is the autophosphorylated ppk in which a phosphate is covalently linked to a histidine residue through a N-P bond.</text>
</comment>
<sequence length="683" mass="78592">MGAKTTLDRDISWMYFNHRILQEAQRDNVPLLERLKFLGIYSNNLDEFFRVRVSTMKRIVEYDNEPQNRPASTIRELREITRLTKDYSQEFDETFENLKGKLASEGIFIVNEQQLTDEQQRYIRTVYRTDLNSATYPLIMTQGSKLDELTDSSIYLSIKMIRRNAATGKPVRDFALIELPTREFDRFIVLPSDGDTTCIIFLDDVVRFCLPFIFAGLGYESFEAYTLKFTRDAEMALDGDIDEGLVEKVARGVKNRKKGEAIRFVYDQRMPEEMLRYLKRKFRIDRYDACVGGSRYHNMKDLMAFPDCSRSDLKFEKRVPAPVPSMDSLGSALDEIRRRDVFMHYPYHSFSNYIKVLREAALSRDVRSIKTTVYRLAKDSKVVKALICAAKHGKKVTVMVELMARFDEASNIGWSKKMQDAGIQVLFGVEGLKVHCKLTHIASTKGNVACISTGNFHEGNARTYTDTVLFTADKTIVREVDRVFEFIHQPYKTIAFRKLIVSPQGMRKKLYALINNEIFNAKNGKEAYILCKINHITDAKIVQKLYEASAAGVSIRLLVRGNCSLVAGLGPKSDRIEIRGIIDRYLEHARILIFCNGGDEQYYIGSADWMPRNIDHRIEAYAPVYDPEIRRELKTIVEFGLADNVAARIVDGTGRNRIYDNGEPPFRSQQKLYEHYHDLSGDL</sequence>
<dbReference type="NCBIfam" id="NF003917">
    <property type="entry name" value="PRK05443.1-1"/>
    <property type="match status" value="1"/>
</dbReference>
<evidence type="ECO:0000259" key="9">
    <source>
        <dbReference type="Pfam" id="PF13089"/>
    </source>
</evidence>
<dbReference type="InterPro" id="IPR036832">
    <property type="entry name" value="PPK_N_dom_sf"/>
</dbReference>
<dbReference type="Pfam" id="PF13089">
    <property type="entry name" value="PP_kinase_N"/>
    <property type="match status" value="1"/>
</dbReference>
<dbReference type="InterPro" id="IPR025200">
    <property type="entry name" value="PPK_C_dom2"/>
</dbReference>
<evidence type="ECO:0000256" key="6">
    <source>
        <dbReference type="HAMAP-Rule" id="MF_00347"/>
    </source>
</evidence>
<dbReference type="Gene3D" id="1.20.58.310">
    <property type="entry name" value="Polyphosphate kinase N-terminal domain"/>
    <property type="match status" value="1"/>
</dbReference>
<gene>
    <name evidence="6" type="primary">ppk</name>
    <name evidence="12" type="ORF">H8S08_02740</name>
</gene>
<dbReference type="RefSeq" id="WP_118656429.1">
    <property type="nucleotide sequence ID" value="NZ_JACOOK010000001.1"/>
</dbReference>
<evidence type="ECO:0000313" key="13">
    <source>
        <dbReference type="Proteomes" id="UP000636891"/>
    </source>
</evidence>
<comment type="caution">
    <text evidence="12">The sequence shown here is derived from an EMBL/GenBank/DDBJ whole genome shotgun (WGS) entry which is preliminary data.</text>
</comment>
<dbReference type="Gene3D" id="3.30.870.10">
    <property type="entry name" value="Endonuclease Chain A"/>
    <property type="match status" value="2"/>
</dbReference>
<dbReference type="InterPro" id="IPR003414">
    <property type="entry name" value="PP_kinase"/>
</dbReference>
<protein>
    <recommendedName>
        <fullName evidence="6 7">Polyphosphate kinase</fullName>
        <ecNumber evidence="6 7">2.7.4.1</ecNumber>
    </recommendedName>
    <alternativeName>
        <fullName evidence="6">ATP-polyphosphate phosphotransferase</fullName>
    </alternativeName>
    <alternativeName>
        <fullName evidence="6">Polyphosphoric acid kinase</fullName>
    </alternativeName>
</protein>
<dbReference type="InterPro" id="IPR036830">
    <property type="entry name" value="PP_kinase_middle_dom_sf"/>
</dbReference>
<organism evidence="12 13">
    <name type="scientific">Alistipes hominis</name>
    <dbReference type="NCBI Taxonomy" id="2763015"/>
    <lineage>
        <taxon>Bacteria</taxon>
        <taxon>Pseudomonadati</taxon>
        <taxon>Bacteroidota</taxon>
        <taxon>Bacteroidia</taxon>
        <taxon>Bacteroidales</taxon>
        <taxon>Rikenellaceae</taxon>
        <taxon>Alistipes</taxon>
    </lineage>
</organism>
<dbReference type="NCBIfam" id="NF003925">
    <property type="entry name" value="PRK05443.3-3"/>
    <property type="match status" value="1"/>
</dbReference>
<evidence type="ECO:0000259" key="8">
    <source>
        <dbReference type="Pfam" id="PF02503"/>
    </source>
</evidence>
<reference evidence="12 13" key="1">
    <citation type="submission" date="2020-08" db="EMBL/GenBank/DDBJ databases">
        <title>Genome public.</title>
        <authorList>
            <person name="Liu C."/>
            <person name="Sun Q."/>
        </authorList>
    </citation>
    <scope>NUCLEOTIDE SEQUENCE [LARGE SCALE GENOMIC DNA]</scope>
    <source>
        <strain evidence="12 13">New-7</strain>
    </source>
</reference>
<dbReference type="EC" id="2.7.4.1" evidence="6 7"/>
<evidence type="ECO:0000259" key="10">
    <source>
        <dbReference type="Pfam" id="PF13090"/>
    </source>
</evidence>
<feature type="binding site" evidence="6">
    <location>
        <position position="464"/>
    </location>
    <ligand>
        <name>ATP</name>
        <dbReference type="ChEBI" id="CHEBI:30616"/>
    </ligand>
</feature>
<feature type="binding site" evidence="6">
    <location>
        <position position="44"/>
    </location>
    <ligand>
        <name>ATP</name>
        <dbReference type="ChEBI" id="CHEBI:30616"/>
    </ligand>
</feature>
<dbReference type="PIRSF" id="PIRSF015589">
    <property type="entry name" value="PP_kinase"/>
    <property type="match status" value="1"/>
</dbReference>
<dbReference type="Pfam" id="PF02503">
    <property type="entry name" value="PP_kinase"/>
    <property type="match status" value="1"/>
</dbReference>
<evidence type="ECO:0000256" key="3">
    <source>
        <dbReference type="ARBA" id="ARBA00022741"/>
    </source>
</evidence>
<dbReference type="GO" id="GO:0008976">
    <property type="term" value="F:polyphosphate kinase activity"/>
    <property type="evidence" value="ECO:0007669"/>
    <property type="project" value="UniProtKB-EC"/>
</dbReference>
<dbReference type="Proteomes" id="UP000636891">
    <property type="component" value="Unassembled WGS sequence"/>
</dbReference>